<reference evidence="1" key="2">
    <citation type="submission" date="2021-04" db="EMBL/GenBank/DDBJ databases">
        <authorList>
            <person name="Gilroy R."/>
        </authorList>
    </citation>
    <scope>NUCLEOTIDE SEQUENCE</scope>
    <source>
        <strain evidence="1">14324</strain>
    </source>
</reference>
<organism evidence="1 2">
    <name type="scientific">Candidatus Blautia faecigallinarum</name>
    <dbReference type="NCBI Taxonomy" id="2838488"/>
    <lineage>
        <taxon>Bacteria</taxon>
        <taxon>Bacillati</taxon>
        <taxon>Bacillota</taxon>
        <taxon>Clostridia</taxon>
        <taxon>Lachnospirales</taxon>
        <taxon>Lachnospiraceae</taxon>
        <taxon>Blautia</taxon>
    </lineage>
</organism>
<gene>
    <name evidence="1" type="ORF">IAA21_04900</name>
</gene>
<dbReference type="AlphaFoldDB" id="A0A9D2ISS5"/>
<dbReference type="Proteomes" id="UP000824041">
    <property type="component" value="Unassembled WGS sequence"/>
</dbReference>
<evidence type="ECO:0000313" key="1">
    <source>
        <dbReference type="EMBL" id="HIZ22123.1"/>
    </source>
</evidence>
<comment type="caution">
    <text evidence="1">The sequence shown here is derived from an EMBL/GenBank/DDBJ whole genome shotgun (WGS) entry which is preliminary data.</text>
</comment>
<reference evidence="1" key="1">
    <citation type="journal article" date="2021" name="PeerJ">
        <title>Extensive microbial diversity within the chicken gut microbiome revealed by metagenomics and culture.</title>
        <authorList>
            <person name="Gilroy R."/>
            <person name="Ravi A."/>
            <person name="Getino M."/>
            <person name="Pursley I."/>
            <person name="Horton D.L."/>
            <person name="Alikhan N.F."/>
            <person name="Baker D."/>
            <person name="Gharbi K."/>
            <person name="Hall N."/>
            <person name="Watson M."/>
            <person name="Adriaenssens E.M."/>
            <person name="Foster-Nyarko E."/>
            <person name="Jarju S."/>
            <person name="Secka A."/>
            <person name="Antonio M."/>
            <person name="Oren A."/>
            <person name="Chaudhuri R.R."/>
            <person name="La Ragione R."/>
            <person name="Hildebrand F."/>
            <person name="Pallen M.J."/>
        </authorList>
    </citation>
    <scope>NUCLEOTIDE SEQUENCE</scope>
    <source>
        <strain evidence="1">14324</strain>
    </source>
</reference>
<accession>A0A9D2ISS5</accession>
<protein>
    <submittedName>
        <fullName evidence="1">PKD domain-containing protein</fullName>
    </submittedName>
</protein>
<name>A0A9D2ISS5_9FIRM</name>
<dbReference type="EMBL" id="DXBU01000067">
    <property type="protein sequence ID" value="HIZ22123.1"/>
    <property type="molecule type" value="Genomic_DNA"/>
</dbReference>
<proteinExistence type="predicted"/>
<sequence length="686" mass="77265">MKEIYDAKTDPQFSKGFIDIDEERVRTLDDGRTLPYRYMHGGFEGTNVKFSFCFPPKESYEGRFFQYLSPFPGPDEELASLPMTGEDDKIAFCLTHGAYYVESNMGSQAVFTNSDDNTMTHRSSAASAEYSRVMAQKVYGYEHHPYGYVYGGSGGGYRTIACIENTNAFDGAAPYVIGSPYAIPNCQTTRAYAERILRDKLSRIIDAVDAGGSGDPYEGLTEEEGAALQEATLFGYPMKSWFRSRDLDDGSLSVLMGGIKQMDPDYFKEYWTEPGYLGTAPDSSAIRDRICMDSKVVRVNVPGLKEQIQEGKIDTRNGVNDAWKKMIALEEMDAEPWIELEEAPKGENPYLKGLVLSFTDGPAEGRNLQPVRIKGKRIYLGEGFGMDNIIETLGMVEQGNRVHLDNSDYIAVQTYHRHQVPSKDYHAWDQFRDEKGDPLYPQRKALLGPLFCGMGPGCEQNGEIQGKILIVAALMDEQAYPWQADWYRRKVASVHENNDKDWCRLWYFDNVLHDDRAASEDELYATTYLSGLKQALLDLAAWVERGEEPLPSTNYKVNGGLVEISDRAKERGGIQPVVHVYANGEKCTRVKAGETVRFKAEAEVPEHAGTLTFVEWSFEGEEDFPYKGEFVLEDGGRRGTAETEHVFRTPGTCFVVVRVKSQRNGDKTEPFTQVRNIDRVRVIVEE</sequence>
<evidence type="ECO:0000313" key="2">
    <source>
        <dbReference type="Proteomes" id="UP000824041"/>
    </source>
</evidence>